<evidence type="ECO:0000256" key="5">
    <source>
        <dbReference type="ARBA" id="ARBA00022525"/>
    </source>
</evidence>
<keyword evidence="15" id="KW-0670">Pyruvate</keyword>
<dbReference type="GO" id="GO:0009986">
    <property type="term" value="C:cell surface"/>
    <property type="evidence" value="ECO:0007669"/>
    <property type="project" value="UniProtKB-SubCell"/>
</dbReference>
<dbReference type="SFLD" id="SFLDS00001">
    <property type="entry name" value="Enolase"/>
    <property type="match status" value="1"/>
</dbReference>
<keyword evidence="5 9" id="KW-0964">Secreted</keyword>
<evidence type="ECO:0000256" key="8">
    <source>
        <dbReference type="ARBA" id="ARBA00023239"/>
    </source>
</evidence>
<comment type="caution">
    <text evidence="15">The sequence shown here is derived from an EMBL/GenBank/DDBJ whole genome shotgun (WGS) entry which is preliminary data.</text>
</comment>
<feature type="binding site" evidence="9 12">
    <location>
        <position position="239"/>
    </location>
    <ligand>
        <name>Mg(2+)</name>
        <dbReference type="ChEBI" id="CHEBI:18420"/>
    </ligand>
</feature>
<dbReference type="Gene3D" id="3.20.20.120">
    <property type="entry name" value="Enolase-like C-terminal domain"/>
    <property type="match status" value="1"/>
</dbReference>
<dbReference type="PANTHER" id="PTHR11902:SF1">
    <property type="entry name" value="ENOLASE"/>
    <property type="match status" value="1"/>
</dbReference>
<protein>
    <recommendedName>
        <fullName evidence="4 9">Enolase</fullName>
        <ecNumber evidence="3 9">4.2.1.11</ecNumber>
    </recommendedName>
    <alternativeName>
        <fullName evidence="9">2-phospho-D-glycerate hydro-lyase</fullName>
    </alternativeName>
    <alternativeName>
        <fullName evidence="9">2-phosphoglycerate dehydratase</fullName>
    </alternativeName>
</protein>
<keyword evidence="7 9" id="KW-0324">Glycolysis</keyword>
<feature type="domain" description="Enolase N-terminal" evidence="14">
    <location>
        <begin position="4"/>
        <end position="128"/>
    </location>
</feature>
<keyword evidence="9" id="KW-0963">Cytoplasm</keyword>
<feature type="binding site" evidence="11">
    <location>
        <position position="280"/>
    </location>
    <ligand>
        <name>substrate</name>
    </ligand>
</feature>
<dbReference type="InterPro" id="IPR020811">
    <property type="entry name" value="Enolase_N"/>
</dbReference>
<dbReference type="GO" id="GO:0005576">
    <property type="term" value="C:extracellular region"/>
    <property type="evidence" value="ECO:0007669"/>
    <property type="project" value="UniProtKB-SubCell"/>
</dbReference>
<dbReference type="SUPFAM" id="SSF54826">
    <property type="entry name" value="Enolase N-terminal domain-like"/>
    <property type="match status" value="1"/>
</dbReference>
<keyword evidence="6 9" id="KW-0460">Magnesium</keyword>
<evidence type="ECO:0000256" key="10">
    <source>
        <dbReference type="PIRSR" id="PIRSR001400-1"/>
    </source>
</evidence>
<feature type="binding site" evidence="9 12">
    <location>
        <position position="280"/>
    </location>
    <ligand>
        <name>Mg(2+)</name>
        <dbReference type="ChEBI" id="CHEBI:18420"/>
    </ligand>
</feature>
<feature type="binding site" evidence="9 12">
    <location>
        <position position="306"/>
    </location>
    <ligand>
        <name>Mg(2+)</name>
        <dbReference type="ChEBI" id="CHEBI:18420"/>
    </ligand>
</feature>
<dbReference type="SMART" id="SM01192">
    <property type="entry name" value="Enolase_C"/>
    <property type="match status" value="1"/>
</dbReference>
<dbReference type="GO" id="GO:0000287">
    <property type="term" value="F:magnesium ion binding"/>
    <property type="evidence" value="ECO:0007669"/>
    <property type="project" value="UniProtKB-UniRule"/>
</dbReference>
<evidence type="ECO:0000259" key="13">
    <source>
        <dbReference type="SMART" id="SM01192"/>
    </source>
</evidence>
<evidence type="ECO:0000313" key="15">
    <source>
        <dbReference type="EMBL" id="PIP87201.1"/>
    </source>
</evidence>
<comment type="cofactor">
    <cofactor evidence="9">
        <name>Mg(2+)</name>
        <dbReference type="ChEBI" id="CHEBI:18420"/>
    </cofactor>
    <text evidence="9">Binds a second Mg(2+) ion via substrate during catalysis.</text>
</comment>
<dbReference type="SFLD" id="SFLDG00178">
    <property type="entry name" value="enolase"/>
    <property type="match status" value="1"/>
</dbReference>
<feature type="binding site" evidence="9">
    <location>
        <position position="360"/>
    </location>
    <ligand>
        <name>(2R)-2-phosphoglycerate</name>
        <dbReference type="ChEBI" id="CHEBI:58289"/>
    </ligand>
</feature>
<dbReference type="UniPathway" id="UPA00109">
    <property type="reaction ID" value="UER00187"/>
</dbReference>
<dbReference type="PRINTS" id="PR00148">
    <property type="entry name" value="ENOLASE"/>
</dbReference>
<dbReference type="InterPro" id="IPR020810">
    <property type="entry name" value="Enolase_C"/>
</dbReference>
<dbReference type="InterPro" id="IPR020809">
    <property type="entry name" value="Enolase_CS"/>
</dbReference>
<sequence length="404" mass="44843">MAIIENIKCSEIEDSRGNSTIRVVTTTDNGYEGVFEVPSGASTGSHEAIELKDSDGGMQSAIDVVENVLSPKLKGVSITEQRQIDEIMLEIDSTENKNIIGGNCTIGVSVSCLKAAATSEGLEIFEYLRELKQIEPSKALPYLFVNLINGGKHAKNGSDFQEHLIIPQTENPERAYQIAYIIQESLEEILIDSFKGIQIDKGDEGGFVFDVDSHEEAFSILKEAVDRAGIDEEVKLGTDVASSSFYNSGIYNVSDESLDSKEMYDLYKNLINKYGIWSFEDPFFEEDFESFRDFKNNNPNVLIIGDDLTVTNKSRIKNAIKNDSINTVIIKPNQIGTITETLDAMSIARDANIDLIVSHRSGETMDDFIADLAYAFGCFGLKSGAPRMPERDVKYQRLIEISRM</sequence>
<proteinExistence type="inferred from homology"/>
<dbReference type="HAMAP" id="MF_00318">
    <property type="entry name" value="Enolase"/>
    <property type="match status" value="1"/>
</dbReference>
<feature type="binding site" evidence="9">
    <location>
        <position position="382"/>
    </location>
    <ligand>
        <name>(2R)-2-phosphoglycerate</name>
        <dbReference type="ChEBI" id="CHEBI:58289"/>
    </ligand>
</feature>
<evidence type="ECO:0000256" key="6">
    <source>
        <dbReference type="ARBA" id="ARBA00022842"/>
    </source>
</evidence>
<dbReference type="SMART" id="SM01193">
    <property type="entry name" value="Enolase_N"/>
    <property type="match status" value="1"/>
</dbReference>
<dbReference type="AlphaFoldDB" id="A0A2H0DYY9"/>
<dbReference type="EC" id="4.2.1.11" evidence="3 9"/>
<dbReference type="PROSITE" id="PS00164">
    <property type="entry name" value="ENOLASE"/>
    <property type="match status" value="1"/>
</dbReference>
<keyword evidence="9 12" id="KW-0479">Metal-binding</keyword>
<feature type="domain" description="Enolase C-terminal TIM barrel" evidence="13">
    <location>
        <begin position="137"/>
        <end position="404"/>
    </location>
</feature>
<dbReference type="InterPro" id="IPR036849">
    <property type="entry name" value="Enolase-like_C_sf"/>
</dbReference>
<evidence type="ECO:0000256" key="11">
    <source>
        <dbReference type="PIRSR" id="PIRSR001400-2"/>
    </source>
</evidence>
<feature type="binding site" evidence="9">
    <location>
        <position position="361"/>
    </location>
    <ligand>
        <name>(2R)-2-phosphoglycerate</name>
        <dbReference type="ChEBI" id="CHEBI:58289"/>
    </ligand>
</feature>
<feature type="binding site" evidence="9">
    <location>
        <position position="161"/>
    </location>
    <ligand>
        <name>(2R)-2-phosphoglycerate</name>
        <dbReference type="ChEBI" id="CHEBI:58289"/>
    </ligand>
</feature>
<evidence type="ECO:0000256" key="1">
    <source>
        <dbReference type="ARBA" id="ARBA00005031"/>
    </source>
</evidence>
<reference evidence="15 16" key="1">
    <citation type="submission" date="2017-09" db="EMBL/GenBank/DDBJ databases">
        <title>Depth-based differentiation of microbial function through sediment-hosted aquifers and enrichment of novel symbionts in the deep terrestrial subsurface.</title>
        <authorList>
            <person name="Probst A.J."/>
            <person name="Ladd B."/>
            <person name="Jarett J.K."/>
            <person name="Geller-Mcgrath D.E."/>
            <person name="Sieber C.M."/>
            <person name="Emerson J.B."/>
            <person name="Anantharaman K."/>
            <person name="Thomas B.C."/>
            <person name="Malmstrom R."/>
            <person name="Stieglmeier M."/>
            <person name="Klingl A."/>
            <person name="Woyke T."/>
            <person name="Ryan C.M."/>
            <person name="Banfield J.F."/>
        </authorList>
    </citation>
    <scope>NUCLEOTIDE SEQUENCE [LARGE SCALE GENOMIC DNA]</scope>
    <source>
        <strain evidence="15">CG22_combo_CG10-13_8_21_14_all_36_13</strain>
    </source>
</reference>
<comment type="catalytic activity">
    <reaction evidence="9">
        <text>(2R)-2-phosphoglycerate = phosphoenolpyruvate + H2O</text>
        <dbReference type="Rhea" id="RHEA:10164"/>
        <dbReference type="ChEBI" id="CHEBI:15377"/>
        <dbReference type="ChEBI" id="CHEBI:58289"/>
        <dbReference type="ChEBI" id="CHEBI:58702"/>
        <dbReference type="EC" id="4.2.1.11"/>
    </reaction>
</comment>
<gene>
    <name evidence="9" type="primary">eno</name>
    <name evidence="15" type="ORF">COW81_01440</name>
</gene>
<comment type="similarity">
    <text evidence="2 9">Belongs to the enolase family.</text>
</comment>
<comment type="subcellular location">
    <subcellularLocation>
        <location evidence="9">Cytoplasm</location>
    </subcellularLocation>
    <subcellularLocation>
        <location evidence="9">Secreted</location>
    </subcellularLocation>
    <subcellularLocation>
        <location evidence="9">Cell surface</location>
    </subcellularLocation>
    <text evidence="9">Fractions of enolase are present in both the cytoplasm and on the cell surface.</text>
</comment>
<feature type="binding site" evidence="11">
    <location>
        <position position="306"/>
    </location>
    <ligand>
        <name>substrate</name>
    </ligand>
</feature>
<accession>A0A2H0DYY9</accession>
<dbReference type="SUPFAM" id="SSF51604">
    <property type="entry name" value="Enolase C-terminal domain-like"/>
    <property type="match status" value="1"/>
</dbReference>
<feature type="binding site" evidence="11">
    <location>
        <position position="162"/>
    </location>
    <ligand>
        <name>substrate</name>
    </ligand>
</feature>
<dbReference type="GO" id="GO:0000015">
    <property type="term" value="C:phosphopyruvate hydratase complex"/>
    <property type="evidence" value="ECO:0007669"/>
    <property type="project" value="InterPro"/>
</dbReference>
<dbReference type="GO" id="GO:0004634">
    <property type="term" value="F:phosphopyruvate hydratase activity"/>
    <property type="evidence" value="ECO:0007669"/>
    <property type="project" value="UniProtKB-UniRule"/>
</dbReference>
<dbReference type="InterPro" id="IPR029017">
    <property type="entry name" value="Enolase-like_N"/>
</dbReference>
<dbReference type="PANTHER" id="PTHR11902">
    <property type="entry name" value="ENOLASE"/>
    <property type="match status" value="1"/>
</dbReference>
<feature type="binding site" evidence="11">
    <location>
        <position position="153"/>
    </location>
    <ligand>
        <name>substrate</name>
    </ligand>
</feature>
<comment type="cofactor">
    <cofactor evidence="12">
        <name>Mg(2+)</name>
        <dbReference type="ChEBI" id="CHEBI:18420"/>
    </cofactor>
    <text evidence="12">Mg(2+) is required for catalysis and for stabilizing the dimer.</text>
</comment>
<dbReference type="EMBL" id="PCTT01000018">
    <property type="protein sequence ID" value="PIP87201.1"/>
    <property type="molecule type" value="Genomic_DNA"/>
</dbReference>
<feature type="active site" description="Proton acceptor" evidence="9 10">
    <location>
        <position position="331"/>
    </location>
</feature>
<dbReference type="GO" id="GO:0006096">
    <property type="term" value="P:glycolytic process"/>
    <property type="evidence" value="ECO:0007669"/>
    <property type="project" value="UniProtKB-UniRule"/>
</dbReference>
<evidence type="ECO:0000256" key="9">
    <source>
        <dbReference type="HAMAP-Rule" id="MF_00318"/>
    </source>
</evidence>
<feature type="binding site" evidence="11">
    <location>
        <position position="382"/>
    </location>
    <ligand>
        <name>substrate</name>
    </ligand>
</feature>
<evidence type="ECO:0000313" key="16">
    <source>
        <dbReference type="Proteomes" id="UP000231143"/>
    </source>
</evidence>
<comment type="pathway">
    <text evidence="1 9">Carbohydrate degradation; glycolysis; pyruvate from D-glyceraldehyde 3-phosphate: step 4/5.</text>
</comment>
<dbReference type="SFLD" id="SFLDF00002">
    <property type="entry name" value="enolase"/>
    <property type="match status" value="1"/>
</dbReference>
<keyword evidence="8 9" id="KW-0456">Lyase</keyword>
<dbReference type="Proteomes" id="UP000231143">
    <property type="component" value="Unassembled WGS sequence"/>
</dbReference>
<comment type="function">
    <text evidence="9">Catalyzes the reversible conversion of 2-phosphoglycerate (2-PG) into phosphoenolpyruvate (PEP). It is essential for the degradation of carbohydrates via glycolysis.</text>
</comment>
<name>A0A2H0DYY9_9BACT</name>
<evidence type="ECO:0000256" key="2">
    <source>
        <dbReference type="ARBA" id="ARBA00009604"/>
    </source>
</evidence>
<feature type="active site" description="Proton donor" evidence="9 10">
    <location>
        <position position="204"/>
    </location>
</feature>
<dbReference type="Gene3D" id="3.30.390.10">
    <property type="entry name" value="Enolase-like, N-terminal domain"/>
    <property type="match status" value="1"/>
</dbReference>
<evidence type="ECO:0000256" key="3">
    <source>
        <dbReference type="ARBA" id="ARBA00012058"/>
    </source>
</evidence>
<dbReference type="Pfam" id="PF00113">
    <property type="entry name" value="Enolase_C"/>
    <property type="match status" value="1"/>
</dbReference>
<organism evidence="15 16">
    <name type="scientific">Candidatus Campbellbacteria bacterium CG22_combo_CG10-13_8_21_14_all_36_13</name>
    <dbReference type="NCBI Taxonomy" id="1974529"/>
    <lineage>
        <taxon>Bacteria</taxon>
        <taxon>Candidatus Campbelliibacteriota</taxon>
    </lineage>
</organism>
<evidence type="ECO:0000259" key="14">
    <source>
        <dbReference type="SMART" id="SM01193"/>
    </source>
</evidence>
<evidence type="ECO:0000256" key="12">
    <source>
        <dbReference type="PIRSR" id="PIRSR001400-3"/>
    </source>
</evidence>
<evidence type="ECO:0000256" key="7">
    <source>
        <dbReference type="ARBA" id="ARBA00023152"/>
    </source>
</evidence>
<dbReference type="PIRSF" id="PIRSF001400">
    <property type="entry name" value="Enolase"/>
    <property type="match status" value="1"/>
</dbReference>
<dbReference type="InterPro" id="IPR000941">
    <property type="entry name" value="Enolase"/>
</dbReference>
<feature type="binding site" evidence="9">
    <location>
        <position position="331"/>
    </location>
    <ligand>
        <name>(2R)-2-phosphoglycerate</name>
        <dbReference type="ChEBI" id="CHEBI:58289"/>
    </ligand>
</feature>
<dbReference type="Pfam" id="PF03952">
    <property type="entry name" value="Enolase_N"/>
    <property type="match status" value="1"/>
</dbReference>
<evidence type="ECO:0000256" key="4">
    <source>
        <dbReference type="ARBA" id="ARBA00017068"/>
    </source>
</evidence>
<feature type="binding site" evidence="11">
    <location>
        <begin position="358"/>
        <end position="361"/>
    </location>
    <ligand>
        <name>substrate</name>
    </ligand>
</feature>